<evidence type="ECO:0000256" key="4">
    <source>
        <dbReference type="ARBA" id="ARBA00022771"/>
    </source>
</evidence>
<evidence type="ECO:0000313" key="9">
    <source>
        <dbReference type="EMBL" id="CAI9727053.1"/>
    </source>
</evidence>
<evidence type="ECO:0000256" key="2">
    <source>
        <dbReference type="ARBA" id="ARBA00022723"/>
    </source>
</evidence>
<dbReference type="GO" id="GO:0005634">
    <property type="term" value="C:nucleus"/>
    <property type="evidence" value="ECO:0007669"/>
    <property type="project" value="UniProtKB-SubCell"/>
</dbReference>
<feature type="domain" description="C2H2-type" evidence="8">
    <location>
        <begin position="9"/>
        <end position="36"/>
    </location>
</feature>
<dbReference type="AlphaFoldDB" id="A0AA36B346"/>
<dbReference type="InterPro" id="IPR013087">
    <property type="entry name" value="Znf_C2H2_type"/>
</dbReference>
<dbReference type="PROSITE" id="PS00028">
    <property type="entry name" value="ZINC_FINGER_C2H2_1"/>
    <property type="match status" value="1"/>
</dbReference>
<keyword evidence="5" id="KW-0862">Zinc</keyword>
<dbReference type="InterPro" id="IPR050331">
    <property type="entry name" value="Zinc_finger"/>
</dbReference>
<keyword evidence="10" id="KW-1185">Reference proteome</keyword>
<dbReference type="PANTHER" id="PTHR16515:SF66">
    <property type="entry name" value="C2H2-TYPE DOMAIN-CONTAINING PROTEIN"/>
    <property type="match status" value="1"/>
</dbReference>
<dbReference type="PANTHER" id="PTHR16515">
    <property type="entry name" value="PR DOMAIN ZINC FINGER PROTEIN"/>
    <property type="match status" value="1"/>
</dbReference>
<dbReference type="Pfam" id="PF00096">
    <property type="entry name" value="zf-C2H2"/>
    <property type="match status" value="2"/>
</dbReference>
<dbReference type="InterPro" id="IPR036236">
    <property type="entry name" value="Znf_C2H2_sf"/>
</dbReference>
<dbReference type="SUPFAM" id="SSF57667">
    <property type="entry name" value="beta-beta-alpha zinc fingers"/>
    <property type="match status" value="1"/>
</dbReference>
<evidence type="ECO:0000259" key="8">
    <source>
        <dbReference type="PROSITE" id="PS50157"/>
    </source>
</evidence>
<evidence type="ECO:0000256" key="7">
    <source>
        <dbReference type="PROSITE-ProRule" id="PRU00042"/>
    </source>
</evidence>
<organism evidence="9 10">
    <name type="scientific">Octopus vulgaris</name>
    <name type="common">Common octopus</name>
    <dbReference type="NCBI Taxonomy" id="6645"/>
    <lineage>
        <taxon>Eukaryota</taxon>
        <taxon>Metazoa</taxon>
        <taxon>Spiralia</taxon>
        <taxon>Lophotrochozoa</taxon>
        <taxon>Mollusca</taxon>
        <taxon>Cephalopoda</taxon>
        <taxon>Coleoidea</taxon>
        <taxon>Octopodiformes</taxon>
        <taxon>Octopoda</taxon>
        <taxon>Incirrata</taxon>
        <taxon>Octopodidae</taxon>
        <taxon>Octopus</taxon>
    </lineage>
</organism>
<dbReference type="EMBL" id="OX597821">
    <property type="protein sequence ID" value="CAI9727053.1"/>
    <property type="molecule type" value="Genomic_DNA"/>
</dbReference>
<evidence type="ECO:0000256" key="6">
    <source>
        <dbReference type="ARBA" id="ARBA00023242"/>
    </source>
</evidence>
<dbReference type="Gene3D" id="3.30.160.60">
    <property type="entry name" value="Classic Zinc Finger"/>
    <property type="match status" value="2"/>
</dbReference>
<sequence length="74" mass="8580">MLSADILNTERSVCDKSFSVRSHLNKHKFIHRRAKSYHCDICDKSFFRSCGLSKHKCTHTGERVCRCKICGKSF</sequence>
<dbReference type="GO" id="GO:0008270">
    <property type="term" value="F:zinc ion binding"/>
    <property type="evidence" value="ECO:0007669"/>
    <property type="project" value="UniProtKB-KW"/>
</dbReference>
<comment type="subcellular location">
    <subcellularLocation>
        <location evidence="1">Nucleus</location>
    </subcellularLocation>
</comment>
<dbReference type="PROSITE" id="PS50157">
    <property type="entry name" value="ZINC_FINGER_C2H2_2"/>
    <property type="match status" value="2"/>
</dbReference>
<keyword evidence="4 7" id="KW-0863">Zinc-finger</keyword>
<keyword evidence="6" id="KW-0539">Nucleus</keyword>
<evidence type="ECO:0000256" key="5">
    <source>
        <dbReference type="ARBA" id="ARBA00022833"/>
    </source>
</evidence>
<accession>A0AA36B346</accession>
<feature type="domain" description="C2H2-type" evidence="8">
    <location>
        <begin position="37"/>
        <end position="64"/>
    </location>
</feature>
<gene>
    <name evidence="9" type="ORF">OCTVUL_1B020819</name>
</gene>
<keyword evidence="2" id="KW-0479">Metal-binding</keyword>
<evidence type="ECO:0000256" key="1">
    <source>
        <dbReference type="ARBA" id="ARBA00004123"/>
    </source>
</evidence>
<protein>
    <submittedName>
        <fullName evidence="9">---NA</fullName>
    </submittedName>
</protein>
<evidence type="ECO:0000256" key="3">
    <source>
        <dbReference type="ARBA" id="ARBA00022737"/>
    </source>
</evidence>
<proteinExistence type="predicted"/>
<keyword evidence="3" id="KW-0677">Repeat</keyword>
<evidence type="ECO:0000313" key="10">
    <source>
        <dbReference type="Proteomes" id="UP001162480"/>
    </source>
</evidence>
<dbReference type="GO" id="GO:0010468">
    <property type="term" value="P:regulation of gene expression"/>
    <property type="evidence" value="ECO:0007669"/>
    <property type="project" value="TreeGrafter"/>
</dbReference>
<dbReference type="Proteomes" id="UP001162480">
    <property type="component" value="Chromosome 8"/>
</dbReference>
<reference evidence="9" key="1">
    <citation type="submission" date="2023-08" db="EMBL/GenBank/DDBJ databases">
        <authorList>
            <person name="Alioto T."/>
            <person name="Alioto T."/>
            <person name="Gomez Garrido J."/>
        </authorList>
    </citation>
    <scope>NUCLEOTIDE SEQUENCE</scope>
</reference>
<name>A0AA36B346_OCTVU</name>